<dbReference type="AlphaFoldDB" id="A0A3S5FGP8"/>
<sequence>MSKLEEKIVWKESAKFTVLQRDFSLCHVLGKSVVKVGYLQCGEFEATAQRALMLYFEQEMSHLKMHPLHV</sequence>
<dbReference type="EMBL" id="CAAALY010261796">
    <property type="protein sequence ID" value="VEL39589.1"/>
    <property type="molecule type" value="Genomic_DNA"/>
</dbReference>
<dbReference type="Proteomes" id="UP000784294">
    <property type="component" value="Unassembled WGS sequence"/>
</dbReference>
<evidence type="ECO:0000313" key="1">
    <source>
        <dbReference type="EMBL" id="VEL39589.1"/>
    </source>
</evidence>
<evidence type="ECO:0000313" key="2">
    <source>
        <dbReference type="Proteomes" id="UP000784294"/>
    </source>
</evidence>
<name>A0A3S5FGP8_9PLAT</name>
<proteinExistence type="predicted"/>
<reference evidence="1" key="1">
    <citation type="submission" date="2018-11" db="EMBL/GenBank/DDBJ databases">
        <authorList>
            <consortium name="Pathogen Informatics"/>
        </authorList>
    </citation>
    <scope>NUCLEOTIDE SEQUENCE</scope>
</reference>
<accession>A0A3S5FGP8</accession>
<comment type="caution">
    <text evidence="1">The sequence shown here is derived from an EMBL/GenBank/DDBJ whole genome shotgun (WGS) entry which is preliminary data.</text>
</comment>
<organism evidence="1 2">
    <name type="scientific">Protopolystoma xenopodis</name>
    <dbReference type="NCBI Taxonomy" id="117903"/>
    <lineage>
        <taxon>Eukaryota</taxon>
        <taxon>Metazoa</taxon>
        <taxon>Spiralia</taxon>
        <taxon>Lophotrochozoa</taxon>
        <taxon>Platyhelminthes</taxon>
        <taxon>Monogenea</taxon>
        <taxon>Polyopisthocotylea</taxon>
        <taxon>Polystomatidea</taxon>
        <taxon>Polystomatidae</taxon>
        <taxon>Protopolystoma</taxon>
    </lineage>
</organism>
<gene>
    <name evidence="1" type="ORF">PXEA_LOCUS33029</name>
</gene>
<protein>
    <submittedName>
        <fullName evidence="1">Uncharacterized protein</fullName>
    </submittedName>
</protein>
<keyword evidence="2" id="KW-1185">Reference proteome</keyword>